<name>A0A3A3Z9S2_9ACTN</name>
<evidence type="ECO:0000256" key="9">
    <source>
        <dbReference type="ARBA" id="ARBA00022741"/>
    </source>
</evidence>
<dbReference type="InterPro" id="IPR027417">
    <property type="entry name" value="P-loop_NTPase"/>
</dbReference>
<dbReference type="EMBL" id="QZEZ01000001">
    <property type="protein sequence ID" value="RJK97836.1"/>
    <property type="molecule type" value="Genomic_DNA"/>
</dbReference>
<dbReference type="PIRSF" id="PIRSF000545">
    <property type="entry name" value="Pantothenate_kin"/>
    <property type="match status" value="1"/>
</dbReference>
<dbReference type="Pfam" id="PF00485">
    <property type="entry name" value="PRK"/>
    <property type="match status" value="1"/>
</dbReference>
<evidence type="ECO:0000256" key="15">
    <source>
        <dbReference type="RuleBase" id="RU003530"/>
    </source>
</evidence>
<gene>
    <name evidence="14" type="primary">coaA</name>
    <name evidence="17" type="ORF">D5H78_02340</name>
</gene>
<keyword evidence="10 14" id="KW-0418">Kinase</keyword>
<dbReference type="GO" id="GO:0004594">
    <property type="term" value="F:pantothenate kinase activity"/>
    <property type="evidence" value="ECO:0007669"/>
    <property type="project" value="UniProtKB-UniRule"/>
</dbReference>
<dbReference type="HAMAP" id="MF_00215">
    <property type="entry name" value="Pantothen_kinase_1"/>
    <property type="match status" value="1"/>
</dbReference>
<keyword evidence="18" id="KW-1185">Reference proteome</keyword>
<dbReference type="CDD" id="cd02025">
    <property type="entry name" value="PanK"/>
    <property type="match status" value="1"/>
</dbReference>
<evidence type="ECO:0000256" key="1">
    <source>
        <dbReference type="ARBA" id="ARBA00001206"/>
    </source>
</evidence>
<feature type="binding site" evidence="14">
    <location>
        <begin position="90"/>
        <end position="97"/>
    </location>
    <ligand>
        <name>ATP</name>
        <dbReference type="ChEBI" id="CHEBI:30616"/>
    </ligand>
</feature>
<dbReference type="AlphaFoldDB" id="A0A3A3Z9S2"/>
<keyword evidence="9 14" id="KW-0547">Nucleotide-binding</keyword>
<dbReference type="RefSeq" id="WP_119948762.1">
    <property type="nucleotide sequence ID" value="NZ_QZEZ01000001.1"/>
</dbReference>
<dbReference type="OrthoDB" id="1550976at2"/>
<dbReference type="GO" id="GO:0005737">
    <property type="term" value="C:cytoplasm"/>
    <property type="evidence" value="ECO:0007669"/>
    <property type="project" value="UniProtKB-SubCell"/>
</dbReference>
<evidence type="ECO:0000256" key="10">
    <source>
        <dbReference type="ARBA" id="ARBA00022777"/>
    </source>
</evidence>
<evidence type="ECO:0000256" key="4">
    <source>
        <dbReference type="ARBA" id="ARBA00006087"/>
    </source>
</evidence>
<evidence type="ECO:0000313" key="18">
    <source>
        <dbReference type="Proteomes" id="UP000265614"/>
    </source>
</evidence>
<dbReference type="InterPro" id="IPR006083">
    <property type="entry name" value="PRK/URK"/>
</dbReference>
<keyword evidence="11 14" id="KW-0067">ATP-binding</keyword>
<dbReference type="Proteomes" id="UP000265614">
    <property type="component" value="Unassembled WGS sequence"/>
</dbReference>
<comment type="caution">
    <text evidence="17">The sequence shown here is derived from an EMBL/GenBank/DDBJ whole genome shotgun (WGS) entry which is preliminary data.</text>
</comment>
<evidence type="ECO:0000256" key="7">
    <source>
        <dbReference type="ARBA" id="ARBA00022490"/>
    </source>
</evidence>
<evidence type="ECO:0000256" key="5">
    <source>
        <dbReference type="ARBA" id="ARBA00012102"/>
    </source>
</evidence>
<reference evidence="17 18" key="1">
    <citation type="submission" date="2018-09" db="EMBL/GenBank/DDBJ databases">
        <title>YIM 75000 draft genome.</title>
        <authorList>
            <person name="Tang S."/>
            <person name="Feng Y."/>
        </authorList>
    </citation>
    <scope>NUCLEOTIDE SEQUENCE [LARGE SCALE GENOMIC DNA]</scope>
    <source>
        <strain evidence="17 18">YIM 75000</strain>
    </source>
</reference>
<sequence>MPHAHHYVDLDRAAWAALRDGQSAGLDASRVQALAGLGDVVDPREVEEVYAPLARLLLLQDAARSHAREATAAFLGAPARRSPFVVAVAGSVAVGKSTTARLLRELLSAGGRRVDLVPTDGFLHPNAELERRGLMARKGWPESYDTRALLDFLAAVRAGEPHVQAPVYSHVAYDVLPGERQVVDRPDVLVVEGLTLLQPASPARDGRPRVVASDYFDTSVYVDAAEEHLLAWYVARFLALRDTAFRRPGSYFTRYAALSDEEARETASAIWHRTNGPNLRRNVLPTRGRAAVVLEKDAGHRTRRVRLRLP</sequence>
<dbReference type="GO" id="GO:0015937">
    <property type="term" value="P:coenzyme A biosynthetic process"/>
    <property type="evidence" value="ECO:0007669"/>
    <property type="project" value="UniProtKB-UniRule"/>
</dbReference>
<dbReference type="SUPFAM" id="SSF52540">
    <property type="entry name" value="P-loop containing nucleoside triphosphate hydrolases"/>
    <property type="match status" value="1"/>
</dbReference>
<proteinExistence type="inferred from homology"/>
<evidence type="ECO:0000256" key="12">
    <source>
        <dbReference type="ARBA" id="ARBA00022993"/>
    </source>
</evidence>
<evidence type="ECO:0000256" key="13">
    <source>
        <dbReference type="ARBA" id="ARBA00032866"/>
    </source>
</evidence>
<dbReference type="Gene3D" id="3.40.50.300">
    <property type="entry name" value="P-loop containing nucleotide triphosphate hydrolases"/>
    <property type="match status" value="1"/>
</dbReference>
<keyword evidence="7 14" id="KW-0963">Cytoplasm</keyword>
<comment type="similarity">
    <text evidence="4 14 15">Belongs to the prokaryotic pantothenate kinase family.</text>
</comment>
<evidence type="ECO:0000259" key="16">
    <source>
        <dbReference type="Pfam" id="PF00485"/>
    </source>
</evidence>
<keyword evidence="12 14" id="KW-0173">Coenzyme A biosynthesis</keyword>
<keyword evidence="8 14" id="KW-0808">Transferase</keyword>
<feature type="domain" description="Phosphoribulokinase/uridine kinase" evidence="16">
    <location>
        <begin position="85"/>
        <end position="239"/>
    </location>
</feature>
<comment type="subcellular location">
    <subcellularLocation>
        <location evidence="2 14 15">Cytoplasm</location>
    </subcellularLocation>
</comment>
<comment type="catalytic activity">
    <reaction evidence="1 14 15">
        <text>(R)-pantothenate + ATP = (R)-4'-phosphopantothenate + ADP + H(+)</text>
        <dbReference type="Rhea" id="RHEA:16373"/>
        <dbReference type="ChEBI" id="CHEBI:10986"/>
        <dbReference type="ChEBI" id="CHEBI:15378"/>
        <dbReference type="ChEBI" id="CHEBI:29032"/>
        <dbReference type="ChEBI" id="CHEBI:30616"/>
        <dbReference type="ChEBI" id="CHEBI:456216"/>
        <dbReference type="EC" id="2.7.1.33"/>
    </reaction>
</comment>
<evidence type="ECO:0000313" key="17">
    <source>
        <dbReference type="EMBL" id="RJK97836.1"/>
    </source>
</evidence>
<evidence type="ECO:0000256" key="2">
    <source>
        <dbReference type="ARBA" id="ARBA00004496"/>
    </source>
</evidence>
<evidence type="ECO:0000256" key="3">
    <source>
        <dbReference type="ARBA" id="ARBA00005225"/>
    </source>
</evidence>
<protein>
    <recommendedName>
        <fullName evidence="6 14">Pantothenate kinase</fullName>
        <ecNumber evidence="5 14">2.7.1.33</ecNumber>
    </recommendedName>
    <alternativeName>
        <fullName evidence="13 14">Pantothenic acid kinase</fullName>
    </alternativeName>
</protein>
<dbReference type="PANTHER" id="PTHR10285">
    <property type="entry name" value="URIDINE KINASE"/>
    <property type="match status" value="1"/>
</dbReference>
<dbReference type="NCBIfam" id="TIGR00554">
    <property type="entry name" value="panK_bact"/>
    <property type="match status" value="1"/>
</dbReference>
<accession>A0A3A3Z9S2</accession>
<evidence type="ECO:0000256" key="6">
    <source>
        <dbReference type="ARBA" id="ARBA00015080"/>
    </source>
</evidence>
<dbReference type="EC" id="2.7.1.33" evidence="5 14"/>
<dbReference type="UniPathway" id="UPA00241">
    <property type="reaction ID" value="UER00352"/>
</dbReference>
<dbReference type="InterPro" id="IPR004566">
    <property type="entry name" value="PanK"/>
</dbReference>
<organism evidence="17 18">
    <name type="scientific">Vallicoccus soli</name>
    <dbReference type="NCBI Taxonomy" id="2339232"/>
    <lineage>
        <taxon>Bacteria</taxon>
        <taxon>Bacillati</taxon>
        <taxon>Actinomycetota</taxon>
        <taxon>Actinomycetes</taxon>
        <taxon>Motilibacterales</taxon>
        <taxon>Vallicoccaceae</taxon>
        <taxon>Vallicoccus</taxon>
    </lineage>
</organism>
<comment type="pathway">
    <text evidence="3 14 15">Cofactor biosynthesis; coenzyme A biosynthesis; CoA from (R)-pantothenate: step 1/5.</text>
</comment>
<evidence type="ECO:0000256" key="11">
    <source>
        <dbReference type="ARBA" id="ARBA00022840"/>
    </source>
</evidence>
<evidence type="ECO:0000256" key="8">
    <source>
        <dbReference type="ARBA" id="ARBA00022679"/>
    </source>
</evidence>
<evidence type="ECO:0000256" key="14">
    <source>
        <dbReference type="HAMAP-Rule" id="MF_00215"/>
    </source>
</evidence>
<dbReference type="GO" id="GO:0005524">
    <property type="term" value="F:ATP binding"/>
    <property type="evidence" value="ECO:0007669"/>
    <property type="project" value="UniProtKB-UniRule"/>
</dbReference>